<dbReference type="AlphaFoldDB" id="A0A0V1DJC5"/>
<sequence>MAFSQRQYDGQETASEYALFRFRRIQTSRRRLNTAPEIQGVRNLETLIKKFDDLIEYDLIEKWKVAVDYPKLRELTRNILVLFGSTCMCEAAFSRYTH</sequence>
<evidence type="ECO:0008006" key="3">
    <source>
        <dbReference type="Google" id="ProtNLM"/>
    </source>
</evidence>
<dbReference type="EMBL" id="JYDI01000001">
    <property type="protein sequence ID" value="KRY61541.1"/>
    <property type="molecule type" value="Genomic_DNA"/>
</dbReference>
<reference evidence="1 2" key="1">
    <citation type="submission" date="2015-01" db="EMBL/GenBank/DDBJ databases">
        <title>Evolution of Trichinella species and genotypes.</title>
        <authorList>
            <person name="Korhonen P.K."/>
            <person name="Edoardo P."/>
            <person name="Giuseppe L.R."/>
            <person name="Gasser R.B."/>
        </authorList>
    </citation>
    <scope>NUCLEOTIDE SEQUENCE [LARGE SCALE GENOMIC DNA]</scope>
    <source>
        <strain evidence="1">ISS120</strain>
    </source>
</reference>
<name>A0A0V1DJC5_TRIBR</name>
<organism evidence="1 2">
    <name type="scientific">Trichinella britovi</name>
    <name type="common">Parasitic roundworm</name>
    <dbReference type="NCBI Taxonomy" id="45882"/>
    <lineage>
        <taxon>Eukaryota</taxon>
        <taxon>Metazoa</taxon>
        <taxon>Ecdysozoa</taxon>
        <taxon>Nematoda</taxon>
        <taxon>Enoplea</taxon>
        <taxon>Dorylaimia</taxon>
        <taxon>Trichinellida</taxon>
        <taxon>Trichinellidae</taxon>
        <taxon>Trichinella</taxon>
    </lineage>
</organism>
<keyword evidence="2" id="KW-1185">Reference proteome</keyword>
<proteinExistence type="predicted"/>
<evidence type="ECO:0000313" key="2">
    <source>
        <dbReference type="Proteomes" id="UP000054653"/>
    </source>
</evidence>
<dbReference type="OMA" id="STCMCEA"/>
<accession>A0A0V1DJC5</accession>
<gene>
    <name evidence="1" type="ORF">T03_12392</name>
</gene>
<evidence type="ECO:0000313" key="1">
    <source>
        <dbReference type="EMBL" id="KRY61541.1"/>
    </source>
</evidence>
<comment type="caution">
    <text evidence="1">The sequence shown here is derived from an EMBL/GenBank/DDBJ whole genome shotgun (WGS) entry which is preliminary data.</text>
</comment>
<dbReference type="Proteomes" id="UP000054653">
    <property type="component" value="Unassembled WGS sequence"/>
</dbReference>
<protein>
    <recommendedName>
        <fullName evidence="3">HAT C-terminal dimerisation domain-containing protein</fullName>
    </recommendedName>
</protein>